<evidence type="ECO:0000313" key="2">
    <source>
        <dbReference type="Proteomes" id="UP001470230"/>
    </source>
</evidence>
<keyword evidence="2" id="KW-1185">Reference proteome</keyword>
<organism evidence="1 2">
    <name type="scientific">Tritrichomonas musculus</name>
    <dbReference type="NCBI Taxonomy" id="1915356"/>
    <lineage>
        <taxon>Eukaryota</taxon>
        <taxon>Metamonada</taxon>
        <taxon>Parabasalia</taxon>
        <taxon>Tritrichomonadida</taxon>
        <taxon>Tritrichomonadidae</taxon>
        <taxon>Tritrichomonas</taxon>
    </lineage>
</organism>
<proteinExistence type="predicted"/>
<protein>
    <submittedName>
        <fullName evidence="1">Uncharacterized protein</fullName>
    </submittedName>
</protein>
<dbReference type="Proteomes" id="UP001470230">
    <property type="component" value="Unassembled WGS sequence"/>
</dbReference>
<comment type="caution">
    <text evidence="1">The sequence shown here is derived from an EMBL/GenBank/DDBJ whole genome shotgun (WGS) entry which is preliminary data.</text>
</comment>
<evidence type="ECO:0000313" key="1">
    <source>
        <dbReference type="EMBL" id="KAK8876493.1"/>
    </source>
</evidence>
<dbReference type="EMBL" id="JAPFFF010000012">
    <property type="protein sequence ID" value="KAK8876493.1"/>
    <property type="molecule type" value="Genomic_DNA"/>
</dbReference>
<sequence>MNCDIPSSCYNDQTYKGYVLDYFLWQKDGERFLTNTFINQYIENKSIPKLNDGRPELNEWFGYTNLGYVFSAAGWPFSIRNELANPFLRKMYDIYQEKKMPEECLIPLRSALVYLIPYDEYD</sequence>
<reference evidence="1 2" key="1">
    <citation type="submission" date="2024-04" db="EMBL/GenBank/DDBJ databases">
        <title>Tritrichomonas musculus Genome.</title>
        <authorList>
            <person name="Alves-Ferreira E."/>
            <person name="Grigg M."/>
            <person name="Lorenzi H."/>
            <person name="Galac M."/>
        </authorList>
    </citation>
    <scope>NUCLEOTIDE SEQUENCE [LARGE SCALE GENOMIC DNA]</scope>
    <source>
        <strain evidence="1 2">EAF2021</strain>
    </source>
</reference>
<accession>A0ABR2JEW3</accession>
<name>A0ABR2JEW3_9EUKA</name>
<gene>
    <name evidence="1" type="ORF">M9Y10_006707</name>
</gene>